<gene>
    <name evidence="10" type="ORF">GGQ54_002904</name>
</gene>
<proteinExistence type="inferred from homology"/>
<feature type="transmembrane region" description="Helical" evidence="7">
    <location>
        <begin position="32"/>
        <end position="54"/>
    </location>
</feature>
<comment type="caution">
    <text evidence="10">The sequence shown here is derived from an EMBL/GenBank/DDBJ whole genome shotgun (WGS) entry which is preliminary data.</text>
</comment>
<evidence type="ECO:0000256" key="6">
    <source>
        <dbReference type="PIRSR" id="PIRSR600223-1"/>
    </source>
</evidence>
<dbReference type="GO" id="GO:0004252">
    <property type="term" value="F:serine-type endopeptidase activity"/>
    <property type="evidence" value="ECO:0007669"/>
    <property type="project" value="InterPro"/>
</dbReference>
<dbReference type="PANTHER" id="PTHR43390">
    <property type="entry name" value="SIGNAL PEPTIDASE I"/>
    <property type="match status" value="1"/>
</dbReference>
<dbReference type="EC" id="3.4.21.89" evidence="4 7"/>
<keyword evidence="7" id="KW-0812">Transmembrane</keyword>
<dbReference type="InterPro" id="IPR019533">
    <property type="entry name" value="Peptidase_S26"/>
</dbReference>
<dbReference type="EMBL" id="JACBZS010000001">
    <property type="protein sequence ID" value="NYI72344.1"/>
    <property type="molecule type" value="Genomic_DNA"/>
</dbReference>
<dbReference type="PANTHER" id="PTHR43390:SF1">
    <property type="entry name" value="CHLOROPLAST PROCESSING PEPTIDASE"/>
    <property type="match status" value="1"/>
</dbReference>
<evidence type="ECO:0000313" key="10">
    <source>
        <dbReference type="EMBL" id="NYI72344.1"/>
    </source>
</evidence>
<keyword evidence="7" id="KW-0472">Membrane</keyword>
<evidence type="ECO:0000256" key="8">
    <source>
        <dbReference type="SAM" id="MobiDB-lite"/>
    </source>
</evidence>
<dbReference type="Proteomes" id="UP000527616">
    <property type="component" value="Unassembled WGS sequence"/>
</dbReference>
<keyword evidence="7" id="KW-1133">Transmembrane helix</keyword>
<accession>A0A7Z0DB41</accession>
<feature type="active site" evidence="6">
    <location>
        <position position="64"/>
    </location>
</feature>
<dbReference type="Gene3D" id="2.10.109.10">
    <property type="entry name" value="Umud Fragment, subunit A"/>
    <property type="match status" value="1"/>
</dbReference>
<keyword evidence="5 7" id="KW-0378">Hydrolase</keyword>
<reference evidence="10 11" key="1">
    <citation type="submission" date="2020-07" db="EMBL/GenBank/DDBJ databases">
        <title>Sequencing the genomes of 1000 actinobacteria strains.</title>
        <authorList>
            <person name="Klenk H.-P."/>
        </authorList>
    </citation>
    <scope>NUCLEOTIDE SEQUENCE [LARGE SCALE GENOMIC DNA]</scope>
    <source>
        <strain evidence="10 11">DSM 103164</strain>
    </source>
</reference>
<dbReference type="SUPFAM" id="SSF51306">
    <property type="entry name" value="LexA/Signal peptidase"/>
    <property type="match status" value="1"/>
</dbReference>
<dbReference type="PROSITE" id="PS00761">
    <property type="entry name" value="SPASE_I_3"/>
    <property type="match status" value="1"/>
</dbReference>
<dbReference type="InterPro" id="IPR000223">
    <property type="entry name" value="Pept_S26A_signal_pept_1"/>
</dbReference>
<dbReference type="AlphaFoldDB" id="A0A7Z0DB41"/>
<dbReference type="GO" id="GO:0006465">
    <property type="term" value="P:signal peptide processing"/>
    <property type="evidence" value="ECO:0007669"/>
    <property type="project" value="InterPro"/>
</dbReference>
<keyword evidence="11" id="KW-1185">Reference proteome</keyword>
<feature type="region of interest" description="Disordered" evidence="8">
    <location>
        <begin position="1"/>
        <end position="20"/>
    </location>
</feature>
<evidence type="ECO:0000256" key="5">
    <source>
        <dbReference type="ARBA" id="ARBA00022801"/>
    </source>
</evidence>
<comment type="catalytic activity">
    <reaction evidence="1 7">
        <text>Cleavage of hydrophobic, N-terminal signal or leader sequences from secreted and periplasmic proteins.</text>
        <dbReference type="EC" id="3.4.21.89"/>
    </reaction>
</comment>
<evidence type="ECO:0000256" key="1">
    <source>
        <dbReference type="ARBA" id="ARBA00000677"/>
    </source>
</evidence>
<dbReference type="RefSeq" id="WP_343045978.1">
    <property type="nucleotide sequence ID" value="NZ_JACBZS010000001.1"/>
</dbReference>
<dbReference type="NCBIfam" id="TIGR02227">
    <property type="entry name" value="sigpep_I_bact"/>
    <property type="match status" value="1"/>
</dbReference>
<feature type="region of interest" description="Disordered" evidence="8">
    <location>
        <begin position="245"/>
        <end position="268"/>
    </location>
</feature>
<keyword evidence="7" id="KW-0645">Protease</keyword>
<dbReference type="Pfam" id="PF10502">
    <property type="entry name" value="Peptidase_S26"/>
    <property type="match status" value="1"/>
</dbReference>
<evidence type="ECO:0000259" key="9">
    <source>
        <dbReference type="Pfam" id="PF10502"/>
    </source>
</evidence>
<dbReference type="GO" id="GO:0009003">
    <property type="term" value="F:signal peptidase activity"/>
    <property type="evidence" value="ECO:0007669"/>
    <property type="project" value="UniProtKB-EC"/>
</dbReference>
<dbReference type="CDD" id="cd06530">
    <property type="entry name" value="S26_SPase_I"/>
    <property type="match status" value="1"/>
</dbReference>
<evidence type="ECO:0000313" key="11">
    <source>
        <dbReference type="Proteomes" id="UP000527616"/>
    </source>
</evidence>
<sequence length="268" mass="28614">MGEAVDSGQDATVGDNVRRREKRSPGRSFARFVRELVIVIVGALVLSGLLRAFVAQPFLIPSQSMENTLQVDDRVVVQKITPFQRGDIVVFKDPGGWLPATQEAAERGPVGKALEFFGILPDTSDDHLIKRVIGVAGDTVACCDPDGRVTVNGKALEERAYLYSSGGETVDPARVPFEAVVPAGHIFVMGDHRNFSADSRCHMDQEGPEGYPGSAAFVPVDNVVGTAWLIVAPFDRWRTFSTPTTFAGVPPPGPAPARGTISPEGAGC</sequence>
<evidence type="ECO:0000256" key="3">
    <source>
        <dbReference type="ARBA" id="ARBA00009370"/>
    </source>
</evidence>
<organism evidence="10 11">
    <name type="scientific">Naumannella cuiyingiana</name>
    <dbReference type="NCBI Taxonomy" id="1347891"/>
    <lineage>
        <taxon>Bacteria</taxon>
        <taxon>Bacillati</taxon>
        <taxon>Actinomycetota</taxon>
        <taxon>Actinomycetes</taxon>
        <taxon>Propionibacteriales</taxon>
        <taxon>Propionibacteriaceae</taxon>
        <taxon>Naumannella</taxon>
    </lineage>
</organism>
<evidence type="ECO:0000256" key="2">
    <source>
        <dbReference type="ARBA" id="ARBA00004401"/>
    </source>
</evidence>
<dbReference type="PRINTS" id="PR00727">
    <property type="entry name" value="LEADERPTASE"/>
</dbReference>
<dbReference type="GO" id="GO:0005886">
    <property type="term" value="C:plasma membrane"/>
    <property type="evidence" value="ECO:0007669"/>
    <property type="project" value="UniProtKB-SubCell"/>
</dbReference>
<comment type="subcellular location">
    <subcellularLocation>
        <location evidence="2">Cell membrane</location>
        <topology evidence="2">Single-pass type II membrane protein</topology>
    </subcellularLocation>
    <subcellularLocation>
        <location evidence="7">Membrane</location>
        <topology evidence="7">Single-pass type II membrane protein</topology>
    </subcellularLocation>
</comment>
<evidence type="ECO:0000256" key="7">
    <source>
        <dbReference type="RuleBase" id="RU362042"/>
    </source>
</evidence>
<feature type="domain" description="Peptidase S26" evidence="9">
    <location>
        <begin position="34"/>
        <end position="230"/>
    </location>
</feature>
<comment type="similarity">
    <text evidence="3 7">Belongs to the peptidase S26 family.</text>
</comment>
<feature type="active site" evidence="6">
    <location>
        <position position="130"/>
    </location>
</feature>
<dbReference type="InterPro" id="IPR036286">
    <property type="entry name" value="LexA/Signal_pep-like_sf"/>
</dbReference>
<protein>
    <recommendedName>
        <fullName evidence="4 7">Signal peptidase I</fullName>
        <ecNumber evidence="4 7">3.4.21.89</ecNumber>
    </recommendedName>
</protein>
<name>A0A7Z0DB41_9ACTN</name>
<evidence type="ECO:0000256" key="4">
    <source>
        <dbReference type="ARBA" id="ARBA00013208"/>
    </source>
</evidence>
<dbReference type="InterPro" id="IPR019758">
    <property type="entry name" value="Pept_S26A_signal_pept_1_CS"/>
</dbReference>